<dbReference type="GO" id="GO:0016787">
    <property type="term" value="F:hydrolase activity"/>
    <property type="evidence" value="ECO:0007669"/>
    <property type="project" value="UniProtKB-KW"/>
</dbReference>
<dbReference type="STRING" id="1408416.GCA_000702765_00069"/>
<dbReference type="InterPro" id="IPR050266">
    <property type="entry name" value="AB_hydrolase_sf"/>
</dbReference>
<organism evidence="4 5">
    <name type="scientific">Acholeplasma hippikon</name>
    <dbReference type="NCBI Taxonomy" id="264636"/>
    <lineage>
        <taxon>Bacteria</taxon>
        <taxon>Bacillati</taxon>
        <taxon>Mycoplasmatota</taxon>
        <taxon>Mollicutes</taxon>
        <taxon>Acholeplasmatales</taxon>
        <taxon>Acholeplasmataceae</taxon>
        <taxon>Acholeplasma</taxon>
    </lineage>
</organism>
<dbReference type="EMBL" id="LR215050">
    <property type="protein sequence ID" value="VEU82713.1"/>
    <property type="molecule type" value="Genomic_DNA"/>
</dbReference>
<proteinExistence type="inferred from homology"/>
<gene>
    <name evidence="4" type="primary">bpoC</name>
    <name evidence="4" type="ORF">NCTC10172_00733</name>
</gene>
<dbReference type="SUPFAM" id="SSF53474">
    <property type="entry name" value="alpha/beta-Hydrolases"/>
    <property type="match status" value="1"/>
</dbReference>
<protein>
    <submittedName>
        <fullName evidence="4">Lipase/esterase</fullName>
        <ecNumber evidence="4">1.11.1.18</ecNumber>
    </submittedName>
</protein>
<dbReference type="InterPro" id="IPR029058">
    <property type="entry name" value="AB_hydrolase_fold"/>
</dbReference>
<dbReference type="Proteomes" id="UP000290909">
    <property type="component" value="Chromosome"/>
</dbReference>
<feature type="domain" description="AB hydrolase-1" evidence="3">
    <location>
        <begin position="195"/>
        <end position="253"/>
    </location>
</feature>
<dbReference type="EC" id="1.11.1.18" evidence="4"/>
<name>A0A449BJZ4_9MOLU</name>
<dbReference type="InterPro" id="IPR000073">
    <property type="entry name" value="AB_hydrolase_1"/>
</dbReference>
<keyword evidence="4" id="KW-0560">Oxidoreductase</keyword>
<accession>A0A449BJZ4</accession>
<evidence type="ECO:0000256" key="2">
    <source>
        <dbReference type="ARBA" id="ARBA00022801"/>
    </source>
</evidence>
<dbReference type="GO" id="GO:0019806">
    <property type="term" value="F:bromide peroxidase activity"/>
    <property type="evidence" value="ECO:0007669"/>
    <property type="project" value="UniProtKB-EC"/>
</dbReference>
<dbReference type="GO" id="GO:0016020">
    <property type="term" value="C:membrane"/>
    <property type="evidence" value="ECO:0007669"/>
    <property type="project" value="TreeGrafter"/>
</dbReference>
<sequence length="273" mass="31270">MPRFNFKGKNIHYEIDGVGEPVVILNGIMMSTKSWEFLVPDLVQKYQLIRLDFCDQGQSDAMDKPYEQDIQVELLHELLKLLNLKEINLVGISYGGEVALVFSGTYPKMVKRLIIFNSVSYTTSLLSNTGKLWNDAAKARNSEEYYDLTIPVIYSKQFMKENEAWIENRKKHLIENVFSNNDFLDRMIRLTDSADNYDCRPLLDNITMPTLIVGSEKDQLTPISHQQHLASQLKNASLVVLPNSGHASMYEEPMVFISLILGFFGTKKSEYIL</sequence>
<reference evidence="4 5" key="1">
    <citation type="submission" date="2019-01" db="EMBL/GenBank/DDBJ databases">
        <authorList>
            <consortium name="Pathogen Informatics"/>
        </authorList>
    </citation>
    <scope>NUCLEOTIDE SEQUENCE [LARGE SCALE GENOMIC DNA]</scope>
    <source>
        <strain evidence="4 5">NCTC10172</strain>
    </source>
</reference>
<keyword evidence="4" id="KW-0575">Peroxidase</keyword>
<evidence type="ECO:0000313" key="4">
    <source>
        <dbReference type="EMBL" id="VEU82713.1"/>
    </source>
</evidence>
<evidence type="ECO:0000256" key="1">
    <source>
        <dbReference type="ARBA" id="ARBA00006989"/>
    </source>
</evidence>
<dbReference type="Pfam" id="PF00561">
    <property type="entry name" value="Abhydrolase_1"/>
    <property type="match status" value="2"/>
</dbReference>
<dbReference type="RefSeq" id="WP_035368123.1">
    <property type="nucleotide sequence ID" value="NZ_LR215050.1"/>
</dbReference>
<comment type="similarity">
    <text evidence="1">Belongs to the lipase/esterase LIP3/BchO family.</text>
</comment>
<dbReference type="AlphaFoldDB" id="A0A449BJZ4"/>
<keyword evidence="5" id="KW-1185">Reference proteome</keyword>
<dbReference type="Gene3D" id="3.40.50.1820">
    <property type="entry name" value="alpha/beta hydrolase"/>
    <property type="match status" value="1"/>
</dbReference>
<dbReference type="KEGG" id="ahk:NCTC10172_00733"/>
<evidence type="ECO:0000259" key="3">
    <source>
        <dbReference type="Pfam" id="PF00561"/>
    </source>
</evidence>
<dbReference type="PANTHER" id="PTHR43798">
    <property type="entry name" value="MONOACYLGLYCEROL LIPASE"/>
    <property type="match status" value="1"/>
</dbReference>
<feature type="domain" description="AB hydrolase-1" evidence="3">
    <location>
        <begin position="21"/>
        <end position="127"/>
    </location>
</feature>
<dbReference type="PANTHER" id="PTHR43798:SF31">
    <property type="entry name" value="AB HYDROLASE SUPERFAMILY PROTEIN YCLE"/>
    <property type="match status" value="1"/>
</dbReference>
<keyword evidence="2" id="KW-0378">Hydrolase</keyword>
<evidence type="ECO:0000313" key="5">
    <source>
        <dbReference type="Proteomes" id="UP000290909"/>
    </source>
</evidence>
<dbReference type="PRINTS" id="PR00111">
    <property type="entry name" value="ABHYDROLASE"/>
</dbReference>